<dbReference type="SUPFAM" id="SSF52096">
    <property type="entry name" value="ClpP/crotonase"/>
    <property type="match status" value="1"/>
</dbReference>
<evidence type="ECO:0000256" key="3">
    <source>
        <dbReference type="ARBA" id="ARBA00023239"/>
    </source>
</evidence>
<dbReference type="Proteomes" id="UP000715441">
    <property type="component" value="Unassembled WGS sequence"/>
</dbReference>
<evidence type="ECO:0000313" key="4">
    <source>
        <dbReference type="EMBL" id="NKQ58047.1"/>
    </source>
</evidence>
<dbReference type="CDD" id="cd06558">
    <property type="entry name" value="crotonase-like"/>
    <property type="match status" value="1"/>
</dbReference>
<dbReference type="Gene3D" id="1.10.12.10">
    <property type="entry name" value="Lyase 2-enoyl-coa Hydratase, Chain A, domain 2"/>
    <property type="match status" value="1"/>
</dbReference>
<comment type="caution">
    <text evidence="4">The sequence shown here is derived from an EMBL/GenBank/DDBJ whole genome shotgun (WGS) entry which is preliminary data.</text>
</comment>
<dbReference type="InterPro" id="IPR001753">
    <property type="entry name" value="Enoyl-CoA_hydra/iso"/>
</dbReference>
<dbReference type="PANTHER" id="PTHR11941">
    <property type="entry name" value="ENOYL-COA HYDRATASE-RELATED"/>
    <property type="match status" value="1"/>
</dbReference>
<dbReference type="Gene3D" id="3.90.226.10">
    <property type="entry name" value="2-enoyl-CoA Hydratase, Chain A, domain 1"/>
    <property type="match status" value="1"/>
</dbReference>
<evidence type="ECO:0000256" key="1">
    <source>
        <dbReference type="ARBA" id="ARBA00005254"/>
    </source>
</evidence>
<dbReference type="InterPro" id="IPR029045">
    <property type="entry name" value="ClpP/crotonase-like_dom_sf"/>
</dbReference>
<keyword evidence="5" id="KW-1185">Reference proteome</keyword>
<keyword evidence="2" id="KW-0443">Lipid metabolism</keyword>
<evidence type="ECO:0000256" key="2">
    <source>
        <dbReference type="ARBA" id="ARBA00023098"/>
    </source>
</evidence>
<dbReference type="RefSeq" id="WP_168521498.1">
    <property type="nucleotide sequence ID" value="NZ_JAAXLS010000047.1"/>
</dbReference>
<evidence type="ECO:0000313" key="5">
    <source>
        <dbReference type="Proteomes" id="UP000715441"/>
    </source>
</evidence>
<protein>
    <recommendedName>
        <fullName evidence="6">Enoyl-CoA hydratase</fullName>
    </recommendedName>
</protein>
<keyword evidence="3" id="KW-0456">Lyase</keyword>
<name>A0ABX1JE30_9PSEU</name>
<dbReference type="InterPro" id="IPR014748">
    <property type="entry name" value="Enoyl-CoA_hydra_C"/>
</dbReference>
<comment type="similarity">
    <text evidence="1">Belongs to the enoyl-CoA hydratase/isomerase family.</text>
</comment>
<reference evidence="4 5" key="1">
    <citation type="submission" date="2020-04" db="EMBL/GenBank/DDBJ databases">
        <title>Novel species.</title>
        <authorList>
            <person name="Teo W.F.A."/>
            <person name="Lipun K."/>
            <person name="Srisuk N."/>
            <person name="Duangmal K."/>
        </authorList>
    </citation>
    <scope>NUCLEOTIDE SEQUENCE [LARGE SCALE GENOMIC DNA]</scope>
    <source>
        <strain evidence="4 5">K13G38</strain>
    </source>
</reference>
<dbReference type="Pfam" id="PF00378">
    <property type="entry name" value="ECH_1"/>
    <property type="match status" value="1"/>
</dbReference>
<sequence length="261" mass="27132">MSDAVSISRPADGVAVVTVDFPPVNAMGQEVLAGLEKVFSQLRDDSATRAIVLTGAGDKAFMAGGDISSFERLLAEDGAMDRFSAWTRGIFEIIEVIPQPLIGAVQAPAVGGGLEIALLCDLLVMDANAKAGLTEVGIGLIPGGGGTQRLTRRVGLSIATELMLTGKVIRAPQALEIGLVNKVSEAGKALADAVELATSIAAKPAVAVQAAKRAVREPGRADLEAGLELERALFLKAFASADCKEGFQAFLEKRAPQWTHS</sequence>
<accession>A0ABX1JE30</accession>
<gene>
    <name evidence="4" type="ORF">HFP15_34825</name>
</gene>
<dbReference type="PANTHER" id="PTHR11941:SF169">
    <property type="entry name" value="(7AS)-7A-METHYL-1,5-DIOXO-2,3,5,6,7,7A-HEXAHYDRO-1H-INDENE-CARBOXYL-COA HYDROLASE"/>
    <property type="match status" value="1"/>
</dbReference>
<organism evidence="4 5">
    <name type="scientific">Amycolatopsis acididurans</name>
    <dbReference type="NCBI Taxonomy" id="2724524"/>
    <lineage>
        <taxon>Bacteria</taxon>
        <taxon>Bacillati</taxon>
        <taxon>Actinomycetota</taxon>
        <taxon>Actinomycetes</taxon>
        <taxon>Pseudonocardiales</taxon>
        <taxon>Pseudonocardiaceae</taxon>
        <taxon>Amycolatopsis</taxon>
    </lineage>
</organism>
<evidence type="ECO:0008006" key="6">
    <source>
        <dbReference type="Google" id="ProtNLM"/>
    </source>
</evidence>
<proteinExistence type="inferred from homology"/>
<dbReference type="EMBL" id="JAAXLS010000047">
    <property type="protein sequence ID" value="NKQ58047.1"/>
    <property type="molecule type" value="Genomic_DNA"/>
</dbReference>